<gene>
    <name evidence="1" type="ORF">FJZ47_05465</name>
</gene>
<dbReference type="InterPro" id="IPR037175">
    <property type="entry name" value="KFase_sf"/>
</dbReference>
<evidence type="ECO:0000313" key="1">
    <source>
        <dbReference type="EMBL" id="MBM3223239.1"/>
    </source>
</evidence>
<dbReference type="GO" id="GO:0004061">
    <property type="term" value="F:arylformamidase activity"/>
    <property type="evidence" value="ECO:0007669"/>
    <property type="project" value="InterPro"/>
</dbReference>
<dbReference type="InterPro" id="IPR007325">
    <property type="entry name" value="KFase/CYL"/>
</dbReference>
<accession>A0A937W0I5</accession>
<dbReference type="PANTHER" id="PTHR34861">
    <property type="match status" value="1"/>
</dbReference>
<protein>
    <submittedName>
        <fullName evidence="1">Cyclase family protein</fullName>
    </submittedName>
</protein>
<dbReference type="AlphaFoldDB" id="A0A937W0I5"/>
<dbReference type="Proteomes" id="UP000712673">
    <property type="component" value="Unassembled WGS sequence"/>
</dbReference>
<dbReference type="Gene3D" id="3.50.30.50">
    <property type="entry name" value="Putative cyclase"/>
    <property type="match status" value="1"/>
</dbReference>
<evidence type="ECO:0000313" key="2">
    <source>
        <dbReference type="Proteomes" id="UP000712673"/>
    </source>
</evidence>
<dbReference type="PANTHER" id="PTHR34861:SF10">
    <property type="entry name" value="CYCLASE"/>
    <property type="match status" value="1"/>
</dbReference>
<organism evidence="1 2">
    <name type="scientific">Tectimicrobiota bacterium</name>
    <dbReference type="NCBI Taxonomy" id="2528274"/>
    <lineage>
        <taxon>Bacteria</taxon>
        <taxon>Pseudomonadati</taxon>
        <taxon>Nitrospinota/Tectimicrobiota group</taxon>
        <taxon>Candidatus Tectimicrobiota</taxon>
    </lineage>
</organism>
<comment type="caution">
    <text evidence="1">The sequence shown here is derived from an EMBL/GenBank/DDBJ whole genome shotgun (WGS) entry which is preliminary data.</text>
</comment>
<proteinExistence type="predicted"/>
<dbReference type="EMBL" id="VGLS01000114">
    <property type="protein sequence ID" value="MBM3223239.1"/>
    <property type="molecule type" value="Genomic_DNA"/>
</dbReference>
<dbReference type="GO" id="GO:0019441">
    <property type="term" value="P:L-tryptophan catabolic process to kynurenine"/>
    <property type="evidence" value="ECO:0007669"/>
    <property type="project" value="InterPro"/>
</dbReference>
<reference evidence="1" key="1">
    <citation type="submission" date="2019-03" db="EMBL/GenBank/DDBJ databases">
        <title>Lake Tanganyika Metagenome-Assembled Genomes (MAGs).</title>
        <authorList>
            <person name="Tran P."/>
        </authorList>
    </citation>
    <scope>NUCLEOTIDE SEQUENCE</scope>
    <source>
        <strain evidence="1">K_DeepCast_65m_m2_066</strain>
    </source>
</reference>
<dbReference type="SUPFAM" id="SSF102198">
    <property type="entry name" value="Putative cyclase"/>
    <property type="match status" value="1"/>
</dbReference>
<sequence>MSYRHVLREYDSIACVRRSVFVPTVGGRMAWIPPTQAEVEGYFARYNNWGRWGAEDQHGTLNLITPAKRQAALALGRRGRLVSLARDMAPHPQLDYQMLFPDTRERSDVGMDYFGLVFHGTAFTHVDALCHISYDGKLYNGREFEPSLSNAGAAWGALDPWFDGITSRGVLLDVAAGRPEGYATLGKPVTPDDLDAAVARAGLRMEPGDVAVVRSGRARYEEAQPYSSGPRPGLHIACISWLREHDVAALAWDMHDERPTGYDGFLFGVHLAIPLLGLCLIDNTYPERLVAACAEEGRYEFVFTAAPLRLLGGTGCPVNPVAIF</sequence>
<dbReference type="Pfam" id="PF04199">
    <property type="entry name" value="Cyclase"/>
    <property type="match status" value="1"/>
</dbReference>
<name>A0A937W0I5_UNCTE</name>